<sequence length="223" mass="25222">MTFFRHIWRSIRLGRLQPVSRSFGFDRGQPIDRYYIERFLSDNSLDIKGRVLEVGDGEYTRVFGAERVTKSDVLHAQPGNPEATLVGNLATGEGIPDLSFDCMILTQTFPFIYDLQAAVASTYLKLKEGGVLLATFAGISQISRYDMDRWGDFWRLSDVAARRLFGDVFGDQNVVVQSHGNVLVACSFLHGLASRELTRAELEYRDEDYQVLITVRAVKRARS</sequence>
<dbReference type="EMBL" id="JAEMHK010000002">
    <property type="protein sequence ID" value="MBJ6799246.1"/>
    <property type="molecule type" value="Genomic_DNA"/>
</dbReference>
<evidence type="ECO:0000313" key="1">
    <source>
        <dbReference type="EMBL" id="MBJ6799246.1"/>
    </source>
</evidence>
<organism evidence="1 2">
    <name type="scientific">Geomonas propionica</name>
    <dbReference type="NCBI Taxonomy" id="2798582"/>
    <lineage>
        <taxon>Bacteria</taxon>
        <taxon>Pseudomonadati</taxon>
        <taxon>Thermodesulfobacteriota</taxon>
        <taxon>Desulfuromonadia</taxon>
        <taxon>Geobacterales</taxon>
        <taxon>Geobacteraceae</taxon>
        <taxon>Geomonas</taxon>
    </lineage>
</organism>
<keyword evidence="2" id="KW-1185">Reference proteome</keyword>
<dbReference type="InterPro" id="IPR029063">
    <property type="entry name" value="SAM-dependent_MTases_sf"/>
</dbReference>
<evidence type="ECO:0008006" key="3">
    <source>
        <dbReference type="Google" id="ProtNLM"/>
    </source>
</evidence>
<dbReference type="SUPFAM" id="SSF53335">
    <property type="entry name" value="S-adenosyl-L-methionine-dependent methyltransferases"/>
    <property type="match status" value="1"/>
</dbReference>
<comment type="caution">
    <text evidence="1">The sequence shown here is derived from an EMBL/GenBank/DDBJ whole genome shotgun (WGS) entry which is preliminary data.</text>
</comment>
<dbReference type="CDD" id="cd02440">
    <property type="entry name" value="AdoMet_MTases"/>
    <property type="match status" value="1"/>
</dbReference>
<reference evidence="1 2" key="1">
    <citation type="submission" date="2020-12" db="EMBL/GenBank/DDBJ databases">
        <title>Geomonas sp. Red259, isolated from paddy soil.</title>
        <authorList>
            <person name="Xu Z."/>
            <person name="Zhang Z."/>
            <person name="Masuda Y."/>
            <person name="Itoh H."/>
            <person name="Senoo K."/>
        </authorList>
    </citation>
    <scope>NUCLEOTIDE SEQUENCE [LARGE SCALE GENOMIC DNA]</scope>
    <source>
        <strain evidence="1 2">Red259</strain>
    </source>
</reference>
<protein>
    <recommendedName>
        <fullName evidence="3">Methyltransferase</fullName>
    </recommendedName>
</protein>
<dbReference type="Proteomes" id="UP000641025">
    <property type="component" value="Unassembled WGS sequence"/>
</dbReference>
<gene>
    <name evidence="1" type="ORF">JFN90_03745</name>
</gene>
<evidence type="ECO:0000313" key="2">
    <source>
        <dbReference type="Proteomes" id="UP000641025"/>
    </source>
</evidence>
<proteinExistence type="predicted"/>
<accession>A0ABS0YMP4</accession>
<dbReference type="RefSeq" id="WP_199393760.1">
    <property type="nucleotide sequence ID" value="NZ_JAEMHK010000002.1"/>
</dbReference>
<name>A0ABS0YMP4_9BACT</name>